<evidence type="ECO:0000313" key="5">
    <source>
        <dbReference type="EMBL" id="MBT9144578.1"/>
    </source>
</evidence>
<dbReference type="InterPro" id="IPR050570">
    <property type="entry name" value="Cell_wall_metabolism_enzyme"/>
</dbReference>
<proteinExistence type="predicted"/>
<organism evidence="5 6">
    <name type="scientific">Psychracetigena formicireducens</name>
    <dbReference type="NCBI Taxonomy" id="2986056"/>
    <lineage>
        <taxon>Bacteria</taxon>
        <taxon>Bacillati</taxon>
        <taxon>Candidatus Lithacetigenota</taxon>
        <taxon>Candidatus Psychracetigena</taxon>
    </lineage>
</organism>
<name>A0A9E2BFD0_PSYF1</name>
<keyword evidence="3" id="KW-0472">Membrane</keyword>
<dbReference type="AlphaFoldDB" id="A0A9E2BFD0"/>
<dbReference type="SUPFAM" id="SSF51261">
    <property type="entry name" value="Duplicated hybrid motif"/>
    <property type="match status" value="1"/>
</dbReference>
<dbReference type="PANTHER" id="PTHR21666:SF289">
    <property type="entry name" value="L-ALA--D-GLU ENDOPEPTIDASE"/>
    <property type="match status" value="1"/>
</dbReference>
<dbReference type="Pfam" id="PF01551">
    <property type="entry name" value="Peptidase_M23"/>
    <property type="match status" value="1"/>
</dbReference>
<comment type="caution">
    <text evidence="5">The sequence shown here is derived from an EMBL/GenBank/DDBJ whole genome shotgun (WGS) entry which is preliminary data.</text>
</comment>
<evidence type="ECO:0000259" key="4">
    <source>
        <dbReference type="Pfam" id="PF01551"/>
    </source>
</evidence>
<dbReference type="PANTHER" id="PTHR21666">
    <property type="entry name" value="PEPTIDASE-RELATED"/>
    <property type="match status" value="1"/>
</dbReference>
<dbReference type="InterPro" id="IPR011055">
    <property type="entry name" value="Dup_hybrid_motif"/>
</dbReference>
<sequence length="305" mass="34021">MDNERLTIHLLPHSEGETYRITLKRAVLKNILLSLVSVWLIAIISAVTLLPLYLGERSIRAETNRKLELLESQNRQLAVLLASVQEDSEVIKTYLDHLSKVEEEVRKSLKLGPTNTSLEDLLSRENTTLWSVSRGALEERILALPEVMTRLTQEAQDTELKLANLQDATETILEVQRRTPDIYPLSGPIVSHFGWRRHPIWGGRDFHRGVDIMAPYGSAVRASAEGKVIDVGYLGSLGLTVTISHRDGISTVYAHLSKRAVKENQLVSKGQIIGFVGTSGFSTGPHLHYEVRLNGNPVDPIPYLP</sequence>
<dbReference type="GO" id="GO:0004222">
    <property type="term" value="F:metalloendopeptidase activity"/>
    <property type="evidence" value="ECO:0007669"/>
    <property type="project" value="TreeGrafter"/>
</dbReference>
<dbReference type="Proteomes" id="UP000811545">
    <property type="component" value="Unassembled WGS sequence"/>
</dbReference>
<feature type="transmembrane region" description="Helical" evidence="3">
    <location>
        <begin position="31"/>
        <end position="54"/>
    </location>
</feature>
<dbReference type="EC" id="3.4.24.-" evidence="5"/>
<keyword evidence="3" id="KW-0812">Transmembrane</keyword>
<gene>
    <name evidence="5" type="primary">mepM_1</name>
    <name evidence="5" type="ORF">DDT42_00420</name>
</gene>
<evidence type="ECO:0000256" key="1">
    <source>
        <dbReference type="ARBA" id="ARBA00022729"/>
    </source>
</evidence>
<dbReference type="CDD" id="cd12797">
    <property type="entry name" value="M23_peptidase"/>
    <property type="match status" value="1"/>
</dbReference>
<feature type="domain" description="M23ase beta-sheet core" evidence="4">
    <location>
        <begin position="206"/>
        <end position="300"/>
    </location>
</feature>
<protein>
    <submittedName>
        <fullName evidence="5">Murein DD-endopeptidase MepM</fullName>
        <ecNumber evidence="5">3.4.24.-</ecNumber>
    </submittedName>
</protein>
<reference evidence="5 6" key="1">
    <citation type="journal article" date="2021" name="bioRxiv">
        <title>Unique metabolic strategies in Hadean analogues reveal hints for primordial physiology.</title>
        <authorList>
            <person name="Nobu M.K."/>
            <person name="Nakai R."/>
            <person name="Tamazawa S."/>
            <person name="Mori H."/>
            <person name="Toyoda A."/>
            <person name="Ijiri A."/>
            <person name="Suzuki S."/>
            <person name="Kurokawa K."/>
            <person name="Kamagata Y."/>
            <person name="Tamaki H."/>
        </authorList>
    </citation>
    <scope>NUCLEOTIDE SEQUENCE [LARGE SCALE GENOMIC DNA]</scope>
    <source>
        <strain evidence="5">BS525</strain>
    </source>
</reference>
<keyword evidence="5" id="KW-0378">Hydrolase</keyword>
<dbReference type="Gene3D" id="2.70.70.10">
    <property type="entry name" value="Glucose Permease (Domain IIA)"/>
    <property type="match status" value="1"/>
</dbReference>
<evidence type="ECO:0000256" key="2">
    <source>
        <dbReference type="SAM" id="Coils"/>
    </source>
</evidence>
<evidence type="ECO:0000256" key="3">
    <source>
        <dbReference type="SAM" id="Phobius"/>
    </source>
</evidence>
<keyword evidence="3" id="KW-1133">Transmembrane helix</keyword>
<keyword evidence="2" id="KW-0175">Coiled coil</keyword>
<dbReference type="EMBL" id="QLTW01000012">
    <property type="protein sequence ID" value="MBT9144578.1"/>
    <property type="molecule type" value="Genomic_DNA"/>
</dbReference>
<evidence type="ECO:0000313" key="6">
    <source>
        <dbReference type="Proteomes" id="UP000811545"/>
    </source>
</evidence>
<dbReference type="InterPro" id="IPR016047">
    <property type="entry name" value="M23ase_b-sheet_dom"/>
</dbReference>
<keyword evidence="1" id="KW-0732">Signal</keyword>
<feature type="coiled-coil region" evidence="2">
    <location>
        <begin position="60"/>
        <end position="87"/>
    </location>
</feature>
<accession>A0A9E2BFD0</accession>